<dbReference type="STRING" id="159291.SAMN05920897_11588"/>
<dbReference type="RefSeq" id="WP_076489480.1">
    <property type="nucleotide sequence ID" value="NZ_FTMS01000015.1"/>
</dbReference>
<accession>A0A1N6VU37</accession>
<dbReference type="AlphaFoldDB" id="A0A1N6VU37"/>
<dbReference type="SUPFAM" id="SSF53850">
    <property type="entry name" value="Periplasmic binding protein-like II"/>
    <property type="match status" value="1"/>
</dbReference>
<keyword evidence="3" id="KW-0732">Signal</keyword>
<evidence type="ECO:0000256" key="2">
    <source>
        <dbReference type="ARBA" id="ARBA00008520"/>
    </source>
</evidence>
<name>A0A1N6VU37_9SPIO</name>
<dbReference type="InterPro" id="IPR006059">
    <property type="entry name" value="SBP"/>
</dbReference>
<protein>
    <submittedName>
        <fullName evidence="4">Raffinose/stachyose/melibiose transport system substrate-binding protein</fullName>
    </submittedName>
</protein>
<comment type="subcellular location">
    <subcellularLocation>
        <location evidence="1">Periplasm</location>
    </subcellularLocation>
</comment>
<dbReference type="EMBL" id="FTMS01000015">
    <property type="protein sequence ID" value="SIQ81377.1"/>
    <property type="molecule type" value="Genomic_DNA"/>
</dbReference>
<proteinExistence type="inferred from homology"/>
<dbReference type="OrthoDB" id="9798191at2"/>
<organism evidence="4 5">
    <name type="scientific">Alkalispirochaeta americana</name>
    <dbReference type="NCBI Taxonomy" id="159291"/>
    <lineage>
        <taxon>Bacteria</taxon>
        <taxon>Pseudomonadati</taxon>
        <taxon>Spirochaetota</taxon>
        <taxon>Spirochaetia</taxon>
        <taxon>Spirochaetales</taxon>
        <taxon>Spirochaetaceae</taxon>
        <taxon>Alkalispirochaeta</taxon>
    </lineage>
</organism>
<dbReference type="InterPro" id="IPR050490">
    <property type="entry name" value="Bact_solute-bd_prot1"/>
</dbReference>
<evidence type="ECO:0000313" key="4">
    <source>
        <dbReference type="EMBL" id="SIQ81377.1"/>
    </source>
</evidence>
<dbReference type="PANTHER" id="PTHR43649">
    <property type="entry name" value="ARABINOSE-BINDING PROTEIN-RELATED"/>
    <property type="match status" value="1"/>
</dbReference>
<gene>
    <name evidence="4" type="ORF">SAMN05920897_11588</name>
</gene>
<dbReference type="Pfam" id="PF01547">
    <property type="entry name" value="SBP_bac_1"/>
    <property type="match status" value="1"/>
</dbReference>
<feature type="signal peptide" evidence="3">
    <location>
        <begin position="1"/>
        <end position="23"/>
    </location>
</feature>
<evidence type="ECO:0000256" key="3">
    <source>
        <dbReference type="SAM" id="SignalP"/>
    </source>
</evidence>
<evidence type="ECO:0000256" key="1">
    <source>
        <dbReference type="ARBA" id="ARBA00004418"/>
    </source>
</evidence>
<dbReference type="Proteomes" id="UP000186400">
    <property type="component" value="Unassembled WGS sequence"/>
</dbReference>
<sequence length="435" mass="48202">MIFFRRLMVAALAVTVSAGVVFAGGGQEKEDDGTVKLEIFHYLDLADNTETENFHAVVRAFQEKHPEIRLEFDYLFDEAFHNKLQAMAVARQLPDVMFLWPDKRTGHVTGSGLIKDLRPWIEPVRDQFAPAALVPQGPNGEIWELPEQITTTHVMYTNDRLLEELGLSFPETLEELIAQGEVIRAAGYTPIAMDNGGGWQMQSTLLSTLVERTGGRAWLERAAAGRGAAFTDSQFVRALEVIQRLFQEEMFSPGLNQAEYGQAMTDFVNDRAVYFIDGGWRTRNLATELTPEQQKTTSYNVFPRLSNEQGAPGATSIVPGTGHGMNANLSGEKADAAWTWIYFFAGPEGSRIKAEQGWVPAVVGILDDNAPLMTRKLADFLAVTPGGYVIDSIMDAEGMSILQPALQEMMFGAISPEEAARRYENWVAANDSSRR</sequence>
<reference evidence="4 5" key="1">
    <citation type="submission" date="2017-01" db="EMBL/GenBank/DDBJ databases">
        <authorList>
            <person name="Mah S.A."/>
            <person name="Swanson W.J."/>
            <person name="Moy G.W."/>
            <person name="Vacquier V.D."/>
        </authorList>
    </citation>
    <scope>NUCLEOTIDE SEQUENCE [LARGE SCALE GENOMIC DNA]</scope>
    <source>
        <strain evidence="4 5">ASpG1</strain>
    </source>
</reference>
<comment type="similarity">
    <text evidence="2">Belongs to the bacterial solute-binding protein 1 family.</text>
</comment>
<evidence type="ECO:0000313" key="5">
    <source>
        <dbReference type="Proteomes" id="UP000186400"/>
    </source>
</evidence>
<feature type="chain" id="PRO_5012794563" evidence="3">
    <location>
        <begin position="24"/>
        <end position="435"/>
    </location>
</feature>
<dbReference type="Gene3D" id="3.40.190.10">
    <property type="entry name" value="Periplasmic binding protein-like II"/>
    <property type="match status" value="2"/>
</dbReference>
<dbReference type="GO" id="GO:0042597">
    <property type="term" value="C:periplasmic space"/>
    <property type="evidence" value="ECO:0007669"/>
    <property type="project" value="UniProtKB-SubCell"/>
</dbReference>
<keyword evidence="5" id="KW-1185">Reference proteome</keyword>